<evidence type="ECO:0000256" key="5">
    <source>
        <dbReference type="ARBA" id="ARBA00022970"/>
    </source>
</evidence>
<dbReference type="Proteomes" id="UP000218083">
    <property type="component" value="Unassembled WGS sequence"/>
</dbReference>
<sequence length="279" mass="28915">MELLIDGISRGMVFALLGVGITVVFGLGGVLNLALGVFSVIAIILAMELFGLTGTLFAAIPLAVLAVSLLGLAVDRSLLSLVYRSEGDERILLGIFTTLGLATFLDGILFITYPSSYSLSSGIASVSLAGVQIRGSSIAVIAIAAAVFAALYYFFSRTYLGGAMRTVLQDETGAILCGISPRRMRTYVFLLSTAVAGLAGILYSFTFEVSVATAFELTIYAIIVSIVGGVTSVLGAAVAGLLLGIVVTFTSAFVGAYISEIVLFGVAIAVLIARPEQIK</sequence>
<dbReference type="InterPro" id="IPR052157">
    <property type="entry name" value="BCAA_transport_permease"/>
</dbReference>
<dbReference type="AlphaFoldDB" id="A0A2A2FET7"/>
<evidence type="ECO:0000256" key="7">
    <source>
        <dbReference type="ARBA" id="ARBA00023136"/>
    </source>
</evidence>
<name>A0A2A2FET7_9EURY</name>
<evidence type="ECO:0000256" key="6">
    <source>
        <dbReference type="ARBA" id="ARBA00022989"/>
    </source>
</evidence>
<accession>A0A2A2FET7</accession>
<feature type="transmembrane region" description="Helical" evidence="9">
    <location>
        <begin position="133"/>
        <end position="155"/>
    </location>
</feature>
<feature type="transmembrane region" description="Helical" evidence="9">
    <location>
        <begin position="217"/>
        <end position="247"/>
    </location>
</feature>
<dbReference type="CDD" id="cd06582">
    <property type="entry name" value="TM_PBP1_LivH_like"/>
    <property type="match status" value="1"/>
</dbReference>
<keyword evidence="2" id="KW-0813">Transport</keyword>
<dbReference type="PANTHER" id="PTHR11795:SF445">
    <property type="entry name" value="AMINO ACID ABC TRANSPORTER PERMEASE PROTEIN"/>
    <property type="match status" value="1"/>
</dbReference>
<dbReference type="GO" id="GO:0005886">
    <property type="term" value="C:plasma membrane"/>
    <property type="evidence" value="ECO:0007669"/>
    <property type="project" value="UniProtKB-SubCell"/>
</dbReference>
<keyword evidence="7 9" id="KW-0472">Membrane</keyword>
<dbReference type="InterPro" id="IPR001851">
    <property type="entry name" value="ABC_transp_permease"/>
</dbReference>
<gene>
    <name evidence="10" type="ORF">CK500_12845</name>
</gene>
<evidence type="ECO:0000313" key="11">
    <source>
        <dbReference type="Proteomes" id="UP000218083"/>
    </source>
</evidence>
<proteinExistence type="inferred from homology"/>
<feature type="transmembrane region" description="Helical" evidence="9">
    <location>
        <begin position="254"/>
        <end position="273"/>
    </location>
</feature>
<feature type="transmembrane region" description="Helical" evidence="9">
    <location>
        <begin position="12"/>
        <end position="45"/>
    </location>
</feature>
<feature type="transmembrane region" description="Helical" evidence="9">
    <location>
        <begin position="187"/>
        <end position="205"/>
    </location>
</feature>
<dbReference type="EMBL" id="NSKC01000008">
    <property type="protein sequence ID" value="PAU83063.1"/>
    <property type="molecule type" value="Genomic_DNA"/>
</dbReference>
<comment type="caution">
    <text evidence="10">The sequence shown here is derived from an EMBL/GenBank/DDBJ whole genome shotgun (WGS) entry which is preliminary data.</text>
</comment>
<reference evidence="10 11" key="1">
    <citation type="submission" date="2017-08" db="EMBL/GenBank/DDBJ databases">
        <title>The strain WRN001 was isolated from Binhai saline alkaline soil, Tianjin, China.</title>
        <authorList>
            <person name="Liu D."/>
            <person name="Zhang G."/>
        </authorList>
    </citation>
    <scope>NUCLEOTIDE SEQUENCE [LARGE SCALE GENOMIC DNA]</scope>
    <source>
        <strain evidence="10 11">WN019</strain>
    </source>
</reference>
<keyword evidence="6 9" id="KW-1133">Transmembrane helix</keyword>
<keyword evidence="5" id="KW-0029">Amino-acid transport</keyword>
<evidence type="ECO:0000256" key="8">
    <source>
        <dbReference type="ARBA" id="ARBA00037998"/>
    </source>
</evidence>
<evidence type="ECO:0000256" key="3">
    <source>
        <dbReference type="ARBA" id="ARBA00022475"/>
    </source>
</evidence>
<comment type="subcellular location">
    <subcellularLocation>
        <location evidence="1">Cell membrane</location>
        <topology evidence="1">Multi-pass membrane protein</topology>
    </subcellularLocation>
</comment>
<dbReference type="Pfam" id="PF02653">
    <property type="entry name" value="BPD_transp_2"/>
    <property type="match status" value="1"/>
</dbReference>
<evidence type="ECO:0000256" key="1">
    <source>
        <dbReference type="ARBA" id="ARBA00004651"/>
    </source>
</evidence>
<protein>
    <submittedName>
        <fullName evidence="10">Branched-chain amino acid ABC transporter permease</fullName>
    </submittedName>
</protein>
<comment type="similarity">
    <text evidence="8">Belongs to the binding-protein-dependent transport system permease family. LivHM subfamily.</text>
</comment>
<dbReference type="GO" id="GO:0006865">
    <property type="term" value="P:amino acid transport"/>
    <property type="evidence" value="ECO:0007669"/>
    <property type="project" value="UniProtKB-KW"/>
</dbReference>
<evidence type="ECO:0000256" key="9">
    <source>
        <dbReference type="SAM" id="Phobius"/>
    </source>
</evidence>
<feature type="transmembrane region" description="Helical" evidence="9">
    <location>
        <begin position="57"/>
        <end position="79"/>
    </location>
</feature>
<evidence type="ECO:0000313" key="10">
    <source>
        <dbReference type="EMBL" id="PAU83063.1"/>
    </source>
</evidence>
<dbReference type="PANTHER" id="PTHR11795">
    <property type="entry name" value="BRANCHED-CHAIN AMINO ACID TRANSPORT SYSTEM PERMEASE PROTEIN LIVH"/>
    <property type="match status" value="1"/>
</dbReference>
<keyword evidence="4 9" id="KW-0812">Transmembrane</keyword>
<keyword evidence="11" id="KW-1185">Reference proteome</keyword>
<feature type="transmembrane region" description="Helical" evidence="9">
    <location>
        <begin position="91"/>
        <end position="113"/>
    </location>
</feature>
<organism evidence="10 11">
    <name type="scientific">Halorubrum salipaludis</name>
    <dbReference type="NCBI Taxonomy" id="2032630"/>
    <lineage>
        <taxon>Archaea</taxon>
        <taxon>Methanobacteriati</taxon>
        <taxon>Methanobacteriota</taxon>
        <taxon>Stenosarchaea group</taxon>
        <taxon>Halobacteria</taxon>
        <taxon>Halobacteriales</taxon>
        <taxon>Haloferacaceae</taxon>
        <taxon>Halorubrum</taxon>
    </lineage>
</organism>
<evidence type="ECO:0000256" key="2">
    <source>
        <dbReference type="ARBA" id="ARBA00022448"/>
    </source>
</evidence>
<dbReference type="GO" id="GO:0022857">
    <property type="term" value="F:transmembrane transporter activity"/>
    <property type="evidence" value="ECO:0007669"/>
    <property type="project" value="InterPro"/>
</dbReference>
<keyword evidence="3" id="KW-1003">Cell membrane</keyword>
<evidence type="ECO:0000256" key="4">
    <source>
        <dbReference type="ARBA" id="ARBA00022692"/>
    </source>
</evidence>